<comment type="caution">
    <text evidence="4">The sequence shown here is derived from an EMBL/GenBank/DDBJ whole genome shotgun (WGS) entry which is preliminary data.</text>
</comment>
<dbReference type="PANTHER" id="PTHR34385">
    <property type="entry name" value="D-ALANYL-D-ALANINE CARBOXYPEPTIDASE"/>
    <property type="match status" value="1"/>
</dbReference>
<keyword evidence="4" id="KW-0121">Carboxypeptidase</keyword>
<dbReference type="SUPFAM" id="SSF55166">
    <property type="entry name" value="Hedgehog/DD-peptidase"/>
    <property type="match status" value="1"/>
</dbReference>
<feature type="signal peptide" evidence="2">
    <location>
        <begin position="1"/>
        <end position="25"/>
    </location>
</feature>
<feature type="chain" id="PRO_5015337130" evidence="2">
    <location>
        <begin position="26"/>
        <end position="342"/>
    </location>
</feature>
<dbReference type="InterPro" id="IPR003709">
    <property type="entry name" value="VanY-like_core_dom"/>
</dbReference>
<dbReference type="GO" id="GO:0004180">
    <property type="term" value="F:carboxypeptidase activity"/>
    <property type="evidence" value="ECO:0007669"/>
    <property type="project" value="UniProtKB-KW"/>
</dbReference>
<evidence type="ECO:0000256" key="1">
    <source>
        <dbReference type="SAM" id="MobiDB-lite"/>
    </source>
</evidence>
<dbReference type="Gene3D" id="3.30.1380.10">
    <property type="match status" value="1"/>
</dbReference>
<feature type="compositionally biased region" description="Basic and acidic residues" evidence="1">
    <location>
        <begin position="71"/>
        <end position="85"/>
    </location>
</feature>
<accession>A0A2R6XXZ8</accession>
<evidence type="ECO:0000256" key="2">
    <source>
        <dbReference type="SAM" id="SignalP"/>
    </source>
</evidence>
<keyword evidence="4" id="KW-0378">Hydrolase</keyword>
<dbReference type="InterPro" id="IPR052179">
    <property type="entry name" value="DD-CPase-like"/>
</dbReference>
<feature type="domain" description="D-alanyl-D-alanine carboxypeptidase-like core" evidence="3">
    <location>
        <begin position="177"/>
        <end position="305"/>
    </location>
</feature>
<dbReference type="GO" id="GO:0006508">
    <property type="term" value="P:proteolysis"/>
    <property type="evidence" value="ECO:0007669"/>
    <property type="project" value="InterPro"/>
</dbReference>
<dbReference type="PANTHER" id="PTHR34385:SF1">
    <property type="entry name" value="PEPTIDOGLYCAN L-ALANYL-D-GLUTAMATE ENDOPEPTIDASE CWLK"/>
    <property type="match status" value="1"/>
</dbReference>
<sequence>MPGGNRMNRSLIMLVLFTSLFTGLAACVPPSNPLNGLDQLWDVPHPSAQPDEEAGKTQNRASDDLLEGTEDDRAKDSFAKEDDLQKNAAQAGDKNEVREPSTGKGSHPSSDEKTSSDDTSPPSEKKQDEAGRIIVDDPLSYMVLVDHRHALPEGFEPPDLVEADIPFDKPSGDERRLLREQAARAIEALFQAAQDDGVELIGISGYRSYDLQASIFAYQVQKKGEKEATRVSARPGTSEHQTGLAIDVADKSGKCLLEPCFGEMPAGQWLKAHAHTYGFIIRYPEDGEALTGYMYEPWHLRYVGKEVATTIYERGDTLETYLKDNRRELIDRQGDAQSRQNP</sequence>
<protein>
    <submittedName>
        <fullName evidence="4">D-alanyl-D-alanine carboxypeptidase</fullName>
    </submittedName>
</protein>
<dbReference type="CDD" id="cd14852">
    <property type="entry name" value="LD-carboxypeptidase"/>
    <property type="match status" value="1"/>
</dbReference>
<evidence type="ECO:0000313" key="5">
    <source>
        <dbReference type="Proteomes" id="UP000244338"/>
    </source>
</evidence>
<keyword evidence="2" id="KW-0732">Signal</keyword>
<dbReference type="InterPro" id="IPR058193">
    <property type="entry name" value="VanY/YodJ_core_dom"/>
</dbReference>
<feature type="compositionally biased region" description="Basic and acidic residues" evidence="1">
    <location>
        <begin position="123"/>
        <end position="133"/>
    </location>
</feature>
<gene>
    <name evidence="4" type="ORF">BSOLF_2596</name>
</gene>
<dbReference type="AlphaFoldDB" id="A0A2R6XXZ8"/>
<name>A0A2R6XXZ8_9BACL</name>
<proteinExistence type="predicted"/>
<feature type="region of interest" description="Disordered" evidence="1">
    <location>
        <begin position="38"/>
        <end position="133"/>
    </location>
</feature>
<dbReference type="Pfam" id="PF02557">
    <property type="entry name" value="VanY"/>
    <property type="match status" value="1"/>
</dbReference>
<dbReference type="PROSITE" id="PS51257">
    <property type="entry name" value="PROKAR_LIPOPROTEIN"/>
    <property type="match status" value="1"/>
</dbReference>
<reference evidence="5" key="1">
    <citation type="journal article" date="2018" name="Sci. Rep.">
        <title>Lignite coal burning seam in the remote Altai Mountains harbors a hydrogen-driven thermophilic microbial community.</title>
        <authorList>
            <person name="Kadnikov V.V."/>
            <person name="Mardanov A.V."/>
            <person name="Ivasenko D.A."/>
            <person name="Antsiferov D.V."/>
            <person name="Beletsky A.V."/>
            <person name="Karnachuk O.V."/>
            <person name="Ravin N.V."/>
        </authorList>
    </citation>
    <scope>NUCLEOTIDE SEQUENCE [LARGE SCALE GENOMIC DNA]</scope>
</reference>
<evidence type="ECO:0000259" key="3">
    <source>
        <dbReference type="Pfam" id="PF02557"/>
    </source>
</evidence>
<dbReference type="Proteomes" id="UP000244338">
    <property type="component" value="Unassembled WGS sequence"/>
</dbReference>
<dbReference type="InterPro" id="IPR009045">
    <property type="entry name" value="Zn_M74/Hedgehog-like"/>
</dbReference>
<keyword evidence="4" id="KW-0645">Protease</keyword>
<evidence type="ECO:0000313" key="4">
    <source>
        <dbReference type="EMBL" id="PTQ55272.1"/>
    </source>
</evidence>
<dbReference type="EMBL" id="PEBX01000150">
    <property type="protein sequence ID" value="PTQ55272.1"/>
    <property type="molecule type" value="Genomic_DNA"/>
</dbReference>
<organism evidence="4 5">
    <name type="scientific">Candidatus Carbonibacillus altaicus</name>
    <dbReference type="NCBI Taxonomy" id="2163959"/>
    <lineage>
        <taxon>Bacteria</taxon>
        <taxon>Bacillati</taxon>
        <taxon>Bacillota</taxon>
        <taxon>Bacilli</taxon>
        <taxon>Bacillales</taxon>
        <taxon>Candidatus Carbonibacillus</taxon>
    </lineage>
</organism>